<keyword evidence="2" id="KW-0732">Signal</keyword>
<evidence type="ECO:0000256" key="2">
    <source>
        <dbReference type="SAM" id="SignalP"/>
    </source>
</evidence>
<evidence type="ECO:0000313" key="5">
    <source>
        <dbReference type="Proteomes" id="UP000614410"/>
    </source>
</evidence>
<comment type="caution">
    <text evidence="4">The sequence shown here is derived from an EMBL/GenBank/DDBJ whole genome shotgun (WGS) entry which is preliminary data.</text>
</comment>
<dbReference type="CDD" id="cd07326">
    <property type="entry name" value="M56_BlaR1_MecR1_like"/>
    <property type="match status" value="1"/>
</dbReference>
<feature type="signal peptide" evidence="2">
    <location>
        <begin position="1"/>
        <end position="23"/>
    </location>
</feature>
<dbReference type="Pfam" id="PF05569">
    <property type="entry name" value="Peptidase_M56"/>
    <property type="match status" value="1"/>
</dbReference>
<dbReference type="InterPro" id="IPR052173">
    <property type="entry name" value="Beta-lactam_resp_regulator"/>
</dbReference>
<name>A0A934KKB2_9BACT</name>
<dbReference type="Gene3D" id="3.30.2010.10">
    <property type="entry name" value="Metalloproteases ('zincins'), catalytic domain"/>
    <property type="match status" value="1"/>
</dbReference>
<keyword evidence="1" id="KW-1133">Transmembrane helix</keyword>
<feature type="transmembrane region" description="Helical" evidence="1">
    <location>
        <begin position="238"/>
        <end position="260"/>
    </location>
</feature>
<dbReference type="Proteomes" id="UP000614410">
    <property type="component" value="Unassembled WGS sequence"/>
</dbReference>
<gene>
    <name evidence="4" type="ORF">JF887_07680</name>
</gene>
<dbReference type="EMBL" id="JAEKNN010000034">
    <property type="protein sequence ID" value="MBJ7609297.1"/>
    <property type="molecule type" value="Genomic_DNA"/>
</dbReference>
<evidence type="ECO:0000313" key="4">
    <source>
        <dbReference type="EMBL" id="MBJ7609297.1"/>
    </source>
</evidence>
<proteinExistence type="predicted"/>
<sequence>MRRLQLAALAVAGALFGSCLISAAAACPGWRCGAQGTSTGAQTALDAAMLMVALLAMSVVARAAWLTWRGRRSLAALQPAPGGEATVARHRLGGRARLTGGSGIAFCTGLLRPRLYFSVDVVDALDNEELEAVLVHERCHAARRDPLRRVLRRALADVLWFAPAVAWWADQRIRREEMAADAAAVRRVGLRPVAGALVKLWTSPPTSVSSAAYGDAASARVASLLGDPCGPDRLPRKVLMISVAGALASVPLGICFATLLV</sequence>
<dbReference type="InterPro" id="IPR008756">
    <property type="entry name" value="Peptidase_M56"/>
</dbReference>
<organism evidence="4 5">
    <name type="scientific">Candidatus Amunia macphersoniae</name>
    <dbReference type="NCBI Taxonomy" id="3127014"/>
    <lineage>
        <taxon>Bacteria</taxon>
        <taxon>Bacillati</taxon>
        <taxon>Candidatus Dormiibacterota</taxon>
        <taxon>Candidatus Dormibacteria</taxon>
        <taxon>Candidatus Aeolococcales</taxon>
        <taxon>Candidatus Aeolococcaceae</taxon>
        <taxon>Candidatus Amunia</taxon>
    </lineage>
</organism>
<feature type="domain" description="Peptidase M56" evidence="3">
    <location>
        <begin position="45"/>
        <end position="188"/>
    </location>
</feature>
<reference evidence="4 5" key="1">
    <citation type="submission" date="2020-10" db="EMBL/GenBank/DDBJ databases">
        <title>Ca. Dormibacterota MAGs.</title>
        <authorList>
            <person name="Montgomery K."/>
        </authorList>
    </citation>
    <scope>NUCLEOTIDE SEQUENCE [LARGE SCALE GENOMIC DNA]</scope>
    <source>
        <strain evidence="4">Mitchell_Peninsula_5</strain>
    </source>
</reference>
<dbReference type="PANTHER" id="PTHR34978">
    <property type="entry name" value="POSSIBLE SENSOR-TRANSDUCER PROTEIN BLAR"/>
    <property type="match status" value="1"/>
</dbReference>
<evidence type="ECO:0000256" key="1">
    <source>
        <dbReference type="SAM" id="Phobius"/>
    </source>
</evidence>
<feature type="transmembrane region" description="Helical" evidence="1">
    <location>
        <begin position="47"/>
        <end position="68"/>
    </location>
</feature>
<feature type="chain" id="PRO_5037783807" evidence="2">
    <location>
        <begin position="24"/>
        <end position="261"/>
    </location>
</feature>
<evidence type="ECO:0000259" key="3">
    <source>
        <dbReference type="Pfam" id="PF05569"/>
    </source>
</evidence>
<dbReference type="PROSITE" id="PS51257">
    <property type="entry name" value="PROKAR_LIPOPROTEIN"/>
    <property type="match status" value="1"/>
</dbReference>
<keyword evidence="1" id="KW-0812">Transmembrane</keyword>
<protein>
    <submittedName>
        <fullName evidence="4">M56 family metallopeptidase</fullName>
    </submittedName>
</protein>
<keyword evidence="1" id="KW-0472">Membrane</keyword>
<dbReference type="AlphaFoldDB" id="A0A934KKB2"/>
<accession>A0A934KKB2</accession>
<dbReference type="PANTHER" id="PTHR34978:SF3">
    <property type="entry name" value="SLR0241 PROTEIN"/>
    <property type="match status" value="1"/>
</dbReference>